<evidence type="ECO:0000313" key="2">
    <source>
        <dbReference type="EMBL" id="MBH8588720.1"/>
    </source>
</evidence>
<evidence type="ECO:0000256" key="1">
    <source>
        <dbReference type="SAM" id="MobiDB-lite"/>
    </source>
</evidence>
<proteinExistence type="predicted"/>
<feature type="region of interest" description="Disordered" evidence="1">
    <location>
        <begin position="67"/>
        <end position="86"/>
    </location>
</feature>
<evidence type="ECO:0000313" key="3">
    <source>
        <dbReference type="Proteomes" id="UP000641910"/>
    </source>
</evidence>
<accession>A0ABS0QHJ2</accession>
<reference evidence="2 3" key="1">
    <citation type="submission" date="2020-12" db="EMBL/GenBank/DDBJ databases">
        <title>WGS of Thermoactinomyces spp.</title>
        <authorList>
            <person name="Cheng K."/>
        </authorList>
    </citation>
    <scope>NUCLEOTIDE SEQUENCE [LARGE SCALE GENOMIC DNA]</scope>
    <source>
        <strain evidence="3">CICC 10650\ACCC 41061</strain>
    </source>
</reference>
<comment type="caution">
    <text evidence="2">The sequence shown here is derived from an EMBL/GenBank/DDBJ whole genome shotgun (WGS) entry which is preliminary data.</text>
</comment>
<organism evidence="2 3">
    <name type="scientific">Thermoactinomyces vulgaris</name>
    <dbReference type="NCBI Taxonomy" id="2026"/>
    <lineage>
        <taxon>Bacteria</taxon>
        <taxon>Bacillati</taxon>
        <taxon>Bacillota</taxon>
        <taxon>Bacilli</taxon>
        <taxon>Bacillales</taxon>
        <taxon>Thermoactinomycetaceae</taxon>
        <taxon>Thermoactinomyces</taxon>
    </lineage>
</organism>
<dbReference type="Proteomes" id="UP000641910">
    <property type="component" value="Unassembled WGS sequence"/>
</dbReference>
<name>A0ABS0QHJ2_THEVU</name>
<protein>
    <submittedName>
        <fullName evidence="2">Uncharacterized protein</fullName>
    </submittedName>
</protein>
<gene>
    <name evidence="2" type="ORF">I8U22_07830</name>
</gene>
<sequence>MNGNRKHLDQLSGQMEQIMRMKIYNLLIKSLDDEKLPPKLQNLINLAEVFQPGTKNKIKQLIQQDVLHRNKSAPSRTRGGANNDLL</sequence>
<keyword evidence="3" id="KW-1185">Reference proteome</keyword>
<dbReference type="EMBL" id="JAECVU010000004">
    <property type="protein sequence ID" value="MBH8588720.1"/>
    <property type="molecule type" value="Genomic_DNA"/>
</dbReference>
<dbReference type="RefSeq" id="WP_037997239.1">
    <property type="nucleotide sequence ID" value="NZ_CP039710.1"/>
</dbReference>